<dbReference type="Proteomes" id="UP001596481">
    <property type="component" value="Unassembled WGS sequence"/>
</dbReference>
<sequence>MTNLRIERMSLDEWDAALPKTGFEVFHTAAFLDAIDQHFDGEMHLYGGFKGDHPVALMPAFVRKTPLGRMVVSPPPSMSIPFIGPIVMPNSPKQSAYESINKDFTEKIIDELDVRNTRTFVRLLCSPDYADPRPLEWSGLTLKPSFTYRINVTSLDDVNSGFSRSLRREIKQARDLDVTVSVEGIEGAHDVYNDVVSRYDEQDEPFTMPWEFVETVVENLGDRCRTYVARDPDGNYLSGIIVPFSNEAAYYWLGGARAVYENVSINNLLHWTILEDIATDEDLESVTKYDLVGANTERLCDYKSKFGGDLVPYYVAESAGTSMTIAKRTYQLLNSSKIPLPK</sequence>
<reference evidence="2 3" key="1">
    <citation type="journal article" date="2019" name="Int. J. Syst. Evol. Microbiol.">
        <title>The Global Catalogue of Microorganisms (GCM) 10K type strain sequencing project: providing services to taxonomists for standard genome sequencing and annotation.</title>
        <authorList>
            <consortium name="The Broad Institute Genomics Platform"/>
            <consortium name="The Broad Institute Genome Sequencing Center for Infectious Disease"/>
            <person name="Wu L."/>
            <person name="Ma J."/>
        </authorList>
    </citation>
    <scope>NUCLEOTIDE SEQUENCE [LARGE SCALE GENOMIC DNA]</scope>
    <source>
        <strain evidence="2 3">DSM 29988</strain>
    </source>
</reference>
<keyword evidence="3" id="KW-1185">Reference proteome</keyword>
<gene>
    <name evidence="2" type="ORF">ACFQJC_18020</name>
</gene>
<dbReference type="InterPro" id="IPR050644">
    <property type="entry name" value="PG_Glycine_Bridge_Synth"/>
</dbReference>
<dbReference type="InterPro" id="IPR016181">
    <property type="entry name" value="Acyl_CoA_acyltransferase"/>
</dbReference>
<protein>
    <submittedName>
        <fullName evidence="2">GNAT family N-acetyltransferase</fullName>
        <ecNumber evidence="2">2.3.1.-</ecNumber>
    </submittedName>
</protein>
<evidence type="ECO:0000259" key="1">
    <source>
        <dbReference type="Pfam" id="PF13480"/>
    </source>
</evidence>
<name>A0ABD5ZJM0_9EURY</name>
<comment type="caution">
    <text evidence="2">The sequence shown here is derived from an EMBL/GenBank/DDBJ whole genome shotgun (WGS) entry which is preliminary data.</text>
</comment>
<organism evidence="2 3">
    <name type="scientific">Haloferax namakaokahaiae</name>
    <dbReference type="NCBI Taxonomy" id="1748331"/>
    <lineage>
        <taxon>Archaea</taxon>
        <taxon>Methanobacteriati</taxon>
        <taxon>Methanobacteriota</taxon>
        <taxon>Stenosarchaea group</taxon>
        <taxon>Halobacteria</taxon>
        <taxon>Halobacteriales</taxon>
        <taxon>Haloferacaceae</taxon>
        <taxon>Haloferax</taxon>
    </lineage>
</organism>
<dbReference type="RefSeq" id="WP_390226078.1">
    <property type="nucleotide sequence ID" value="NZ_JBHTAA010000015.1"/>
</dbReference>
<dbReference type="SUPFAM" id="SSF55729">
    <property type="entry name" value="Acyl-CoA N-acyltransferases (Nat)"/>
    <property type="match status" value="1"/>
</dbReference>
<evidence type="ECO:0000313" key="3">
    <source>
        <dbReference type="Proteomes" id="UP001596481"/>
    </source>
</evidence>
<dbReference type="EC" id="2.3.1.-" evidence="2"/>
<dbReference type="EMBL" id="JBHTAA010000015">
    <property type="protein sequence ID" value="MFC7205412.1"/>
    <property type="molecule type" value="Genomic_DNA"/>
</dbReference>
<proteinExistence type="predicted"/>
<dbReference type="PANTHER" id="PTHR36174">
    <property type="entry name" value="LIPID II:GLYCINE GLYCYLTRANSFERASE"/>
    <property type="match status" value="1"/>
</dbReference>
<keyword evidence="2" id="KW-0808">Transferase</keyword>
<dbReference type="Pfam" id="PF13480">
    <property type="entry name" value="Acetyltransf_6"/>
    <property type="match status" value="1"/>
</dbReference>
<dbReference type="InterPro" id="IPR038740">
    <property type="entry name" value="BioF2-like_GNAT_dom"/>
</dbReference>
<dbReference type="Gene3D" id="3.40.630.30">
    <property type="match status" value="1"/>
</dbReference>
<evidence type="ECO:0000313" key="2">
    <source>
        <dbReference type="EMBL" id="MFC7205412.1"/>
    </source>
</evidence>
<dbReference type="PANTHER" id="PTHR36174:SF1">
    <property type="entry name" value="LIPID II:GLYCINE GLYCYLTRANSFERASE"/>
    <property type="match status" value="1"/>
</dbReference>
<feature type="domain" description="BioF2-like acetyltransferase" evidence="1">
    <location>
        <begin position="162"/>
        <end position="303"/>
    </location>
</feature>
<dbReference type="GO" id="GO:0016746">
    <property type="term" value="F:acyltransferase activity"/>
    <property type="evidence" value="ECO:0007669"/>
    <property type="project" value="UniProtKB-KW"/>
</dbReference>
<keyword evidence="2" id="KW-0012">Acyltransferase</keyword>
<accession>A0ABD5ZJM0</accession>
<dbReference type="AlphaFoldDB" id="A0ABD5ZJM0"/>